<dbReference type="AlphaFoldDB" id="A0A6H1ZGY8"/>
<dbReference type="EMBL" id="MT142109">
    <property type="protein sequence ID" value="QJA74616.1"/>
    <property type="molecule type" value="Genomic_DNA"/>
</dbReference>
<accession>A0A6H1ZGY8</accession>
<dbReference type="EMBL" id="MT144666">
    <property type="protein sequence ID" value="QJH96887.1"/>
    <property type="molecule type" value="Genomic_DNA"/>
</dbReference>
<evidence type="ECO:0000313" key="3">
    <source>
        <dbReference type="EMBL" id="QJA85726.1"/>
    </source>
</evidence>
<name>A0A6H1ZGY8_9ZZZZ</name>
<evidence type="ECO:0000313" key="2">
    <source>
        <dbReference type="EMBL" id="QJA74616.1"/>
    </source>
</evidence>
<dbReference type="EMBL" id="MT142591">
    <property type="protein sequence ID" value="QJA85726.1"/>
    <property type="molecule type" value="Genomic_DNA"/>
</dbReference>
<dbReference type="EMBL" id="MT144022">
    <property type="protein sequence ID" value="QJA46824.1"/>
    <property type="molecule type" value="Genomic_DNA"/>
</dbReference>
<gene>
    <name evidence="2" type="ORF">MM415A01959_0015</name>
    <name evidence="3" type="ORF">MM415B02182_0017</name>
    <name evidence="1" type="ORF">TM448A00527_0030</name>
    <name evidence="4" type="ORF">TM448B00869_0013</name>
</gene>
<reference evidence="1" key="1">
    <citation type="submission" date="2020-03" db="EMBL/GenBank/DDBJ databases">
        <title>The deep terrestrial virosphere.</title>
        <authorList>
            <person name="Holmfeldt K."/>
            <person name="Nilsson E."/>
            <person name="Simone D."/>
            <person name="Lopez-Fernandez M."/>
            <person name="Wu X."/>
            <person name="de Brujin I."/>
            <person name="Lundin D."/>
            <person name="Andersson A."/>
            <person name="Bertilsson S."/>
            <person name="Dopson M."/>
        </authorList>
    </citation>
    <scope>NUCLEOTIDE SEQUENCE</scope>
    <source>
        <strain evidence="2">MM415A01959</strain>
        <strain evidence="3">MM415B02182</strain>
        <strain evidence="1">TM448A00527</strain>
        <strain evidence="4">TM448B00869</strain>
    </source>
</reference>
<proteinExistence type="predicted"/>
<sequence length="112" mass="12891">MYQINERRLNVTKSESEWVAIDDTNIVAYLHYCGFKFTPFKKGGDGRVGFKVYGDIDATLASFYDNNKIGIQDYVACLKKVRGSMFLIKGMGESEIEQQHDKVHMRLLDKED</sequence>
<evidence type="ECO:0000313" key="4">
    <source>
        <dbReference type="EMBL" id="QJH96887.1"/>
    </source>
</evidence>
<evidence type="ECO:0000313" key="1">
    <source>
        <dbReference type="EMBL" id="QJA46824.1"/>
    </source>
</evidence>
<organism evidence="1">
    <name type="scientific">viral metagenome</name>
    <dbReference type="NCBI Taxonomy" id="1070528"/>
    <lineage>
        <taxon>unclassified sequences</taxon>
        <taxon>metagenomes</taxon>
        <taxon>organismal metagenomes</taxon>
    </lineage>
</organism>
<protein>
    <submittedName>
        <fullName evidence="1">Uncharacterized protein</fullName>
    </submittedName>
</protein>